<sequence length="400" mass="45306">MASAPAPAPARAAPTLPVEILEDIFRRLHEAADLARASAVCSSFRRAACDRGFLRRFRSLHPPPVLGVLAFENPGVLLHAKPPHRSAPAARALAQAADFSFSFVPRAPNYGNRVWRVWDALDGRVLLSMNRYRNTALEDLVVCDPLHRRYVQIPPTPGELVPSNRCHDDVDFEPFLAPALKEEEMHELSFRVICNVRSSYKVVTLVFSSVTANWRGATSISFLPDRLVDNPRSLVRYYVRGCFYWTCASVKHMLLLDPREMKLTLVKLPHIELPRFNHKLPVIVDAGEDKLGVVTVGYMNNTLDLYCKTWWNSDDGMEDWQHKIIPLPELGYEWYIKGAADSYLLLKVIRKGSEIPKQVFYILEVKTLSFERLHVSVSDMGFGPPRFFASFPPPLSLPTI</sequence>
<dbReference type="OrthoDB" id="658642at2759"/>
<dbReference type="PANTHER" id="PTHR31264">
    <property type="entry name" value="OS07G0554500 PROTEIN-RELATED"/>
    <property type="match status" value="1"/>
</dbReference>
<evidence type="ECO:0000313" key="3">
    <source>
        <dbReference type="Proteomes" id="UP000604825"/>
    </source>
</evidence>
<gene>
    <name evidence="2" type="ORF">NCGR_LOCUS50332</name>
</gene>
<dbReference type="AlphaFoldDB" id="A0A811RA27"/>
<organism evidence="2 3">
    <name type="scientific">Miscanthus lutarioriparius</name>
    <dbReference type="NCBI Taxonomy" id="422564"/>
    <lineage>
        <taxon>Eukaryota</taxon>
        <taxon>Viridiplantae</taxon>
        <taxon>Streptophyta</taxon>
        <taxon>Embryophyta</taxon>
        <taxon>Tracheophyta</taxon>
        <taxon>Spermatophyta</taxon>
        <taxon>Magnoliopsida</taxon>
        <taxon>Liliopsida</taxon>
        <taxon>Poales</taxon>
        <taxon>Poaceae</taxon>
        <taxon>PACMAD clade</taxon>
        <taxon>Panicoideae</taxon>
        <taxon>Andropogonodae</taxon>
        <taxon>Andropogoneae</taxon>
        <taxon>Saccharinae</taxon>
        <taxon>Miscanthus</taxon>
    </lineage>
</organism>
<dbReference type="Gene3D" id="1.20.1280.50">
    <property type="match status" value="1"/>
</dbReference>
<dbReference type="PANTHER" id="PTHR31264:SF7">
    <property type="entry name" value="F-BOX DOMAIN CONTAINING PROTEIN, EXPRESSED"/>
    <property type="match status" value="1"/>
</dbReference>
<evidence type="ECO:0000259" key="1">
    <source>
        <dbReference type="SMART" id="SM00256"/>
    </source>
</evidence>
<feature type="domain" description="F-box" evidence="1">
    <location>
        <begin position="16"/>
        <end position="57"/>
    </location>
</feature>
<reference evidence="2" key="1">
    <citation type="submission" date="2020-10" db="EMBL/GenBank/DDBJ databases">
        <authorList>
            <person name="Han B."/>
            <person name="Lu T."/>
            <person name="Zhao Q."/>
            <person name="Huang X."/>
            <person name="Zhao Y."/>
        </authorList>
    </citation>
    <scope>NUCLEOTIDE SEQUENCE</scope>
</reference>
<dbReference type="SUPFAM" id="SSF81383">
    <property type="entry name" value="F-box domain"/>
    <property type="match status" value="1"/>
</dbReference>
<keyword evidence="3" id="KW-1185">Reference proteome</keyword>
<evidence type="ECO:0000313" key="2">
    <source>
        <dbReference type="EMBL" id="CAD6267027.1"/>
    </source>
</evidence>
<name>A0A811RA27_9POAL</name>
<dbReference type="SMART" id="SM00256">
    <property type="entry name" value="FBOX"/>
    <property type="match status" value="1"/>
</dbReference>
<proteinExistence type="predicted"/>
<comment type="caution">
    <text evidence="2">The sequence shown here is derived from an EMBL/GenBank/DDBJ whole genome shotgun (WGS) entry which is preliminary data.</text>
</comment>
<dbReference type="Pfam" id="PF12937">
    <property type="entry name" value="F-box-like"/>
    <property type="match status" value="1"/>
</dbReference>
<dbReference type="Proteomes" id="UP000604825">
    <property type="component" value="Unassembled WGS sequence"/>
</dbReference>
<dbReference type="CDD" id="cd09917">
    <property type="entry name" value="F-box_SF"/>
    <property type="match status" value="1"/>
</dbReference>
<accession>A0A811RA27</accession>
<protein>
    <recommendedName>
        <fullName evidence="1">F-box domain-containing protein</fullName>
    </recommendedName>
</protein>
<dbReference type="InterPro" id="IPR036047">
    <property type="entry name" value="F-box-like_dom_sf"/>
</dbReference>
<dbReference type="EMBL" id="CAJGYO010000014">
    <property type="protein sequence ID" value="CAD6267027.1"/>
    <property type="molecule type" value="Genomic_DNA"/>
</dbReference>
<dbReference type="InterPro" id="IPR001810">
    <property type="entry name" value="F-box_dom"/>
</dbReference>